<feature type="transmembrane region" description="Helical" evidence="1">
    <location>
        <begin position="127"/>
        <end position="144"/>
    </location>
</feature>
<dbReference type="Proteomes" id="UP001302602">
    <property type="component" value="Unassembled WGS sequence"/>
</dbReference>
<keyword evidence="1" id="KW-0812">Transmembrane</keyword>
<evidence type="ECO:0000313" key="2">
    <source>
        <dbReference type="EMBL" id="KAK4118318.1"/>
    </source>
</evidence>
<reference evidence="2" key="1">
    <citation type="journal article" date="2023" name="Mol. Phylogenet. Evol.">
        <title>Genome-scale phylogeny and comparative genomics of the fungal order Sordariales.</title>
        <authorList>
            <person name="Hensen N."/>
            <person name="Bonometti L."/>
            <person name="Westerberg I."/>
            <person name="Brannstrom I.O."/>
            <person name="Guillou S."/>
            <person name="Cros-Aarteil S."/>
            <person name="Calhoun S."/>
            <person name="Haridas S."/>
            <person name="Kuo A."/>
            <person name="Mondo S."/>
            <person name="Pangilinan J."/>
            <person name="Riley R."/>
            <person name="LaButti K."/>
            <person name="Andreopoulos B."/>
            <person name="Lipzen A."/>
            <person name="Chen C."/>
            <person name="Yan M."/>
            <person name="Daum C."/>
            <person name="Ng V."/>
            <person name="Clum A."/>
            <person name="Steindorff A."/>
            <person name="Ohm R.A."/>
            <person name="Martin F."/>
            <person name="Silar P."/>
            <person name="Natvig D.O."/>
            <person name="Lalanne C."/>
            <person name="Gautier V."/>
            <person name="Ament-Velasquez S.L."/>
            <person name="Kruys A."/>
            <person name="Hutchinson M.I."/>
            <person name="Powell A.J."/>
            <person name="Barry K."/>
            <person name="Miller A.N."/>
            <person name="Grigoriev I.V."/>
            <person name="Debuchy R."/>
            <person name="Gladieux P."/>
            <person name="Hiltunen Thoren M."/>
            <person name="Johannesson H."/>
        </authorList>
    </citation>
    <scope>NUCLEOTIDE SEQUENCE</scope>
    <source>
        <strain evidence="2">CBS 731.68</strain>
    </source>
</reference>
<accession>A0AAN6TPM2</accession>
<keyword evidence="3" id="KW-1185">Reference proteome</keyword>
<protein>
    <submittedName>
        <fullName evidence="2">Uncharacterized protein</fullName>
    </submittedName>
</protein>
<dbReference type="AlphaFoldDB" id="A0AAN6TPM2"/>
<feature type="transmembrane region" description="Helical" evidence="1">
    <location>
        <begin position="90"/>
        <end position="107"/>
    </location>
</feature>
<dbReference type="EMBL" id="MU853272">
    <property type="protein sequence ID" value="KAK4118318.1"/>
    <property type="molecule type" value="Genomic_DNA"/>
</dbReference>
<proteinExistence type="predicted"/>
<organism evidence="2 3">
    <name type="scientific">Parathielavia appendiculata</name>
    <dbReference type="NCBI Taxonomy" id="2587402"/>
    <lineage>
        <taxon>Eukaryota</taxon>
        <taxon>Fungi</taxon>
        <taxon>Dikarya</taxon>
        <taxon>Ascomycota</taxon>
        <taxon>Pezizomycotina</taxon>
        <taxon>Sordariomycetes</taxon>
        <taxon>Sordariomycetidae</taxon>
        <taxon>Sordariales</taxon>
        <taxon>Chaetomiaceae</taxon>
        <taxon>Parathielavia</taxon>
    </lineage>
</organism>
<evidence type="ECO:0000256" key="1">
    <source>
        <dbReference type="SAM" id="Phobius"/>
    </source>
</evidence>
<name>A0AAN6TPM2_9PEZI</name>
<keyword evidence="1" id="KW-1133">Transmembrane helix</keyword>
<keyword evidence="1" id="KW-0472">Membrane</keyword>
<sequence length="148" mass="16853">MVTVSRVLLVLLRLLQLTSAVIVLGILGYFFYLVKDAGVIEPNARLVYAALTRTHTCQEDWYRNYWGFYWARWYLTDSPGVDMVVTGCRAWRTVLAFSFIPVTLYLASELDTSMPAYTKPTVPLDAMALVIYSHAVSVLLYQVLGRME</sequence>
<dbReference type="GeneID" id="87832601"/>
<comment type="caution">
    <text evidence="2">The sequence shown here is derived from an EMBL/GenBank/DDBJ whole genome shotgun (WGS) entry which is preliminary data.</text>
</comment>
<gene>
    <name evidence="2" type="ORF">N657DRAFT_675616</name>
</gene>
<dbReference type="RefSeq" id="XP_062642091.1">
    <property type="nucleotide sequence ID" value="XM_062795833.1"/>
</dbReference>
<evidence type="ECO:0000313" key="3">
    <source>
        <dbReference type="Proteomes" id="UP001302602"/>
    </source>
</evidence>
<feature type="transmembrane region" description="Helical" evidence="1">
    <location>
        <begin position="14"/>
        <end position="34"/>
    </location>
</feature>
<reference evidence="2" key="2">
    <citation type="submission" date="2023-05" db="EMBL/GenBank/DDBJ databases">
        <authorList>
            <consortium name="Lawrence Berkeley National Laboratory"/>
            <person name="Steindorff A."/>
            <person name="Hensen N."/>
            <person name="Bonometti L."/>
            <person name="Westerberg I."/>
            <person name="Brannstrom I.O."/>
            <person name="Guillou S."/>
            <person name="Cros-Aarteil S."/>
            <person name="Calhoun S."/>
            <person name="Haridas S."/>
            <person name="Kuo A."/>
            <person name="Mondo S."/>
            <person name="Pangilinan J."/>
            <person name="Riley R."/>
            <person name="Labutti K."/>
            <person name="Andreopoulos B."/>
            <person name="Lipzen A."/>
            <person name="Chen C."/>
            <person name="Yanf M."/>
            <person name="Daum C."/>
            <person name="Ng V."/>
            <person name="Clum A."/>
            <person name="Ohm R."/>
            <person name="Martin F."/>
            <person name="Silar P."/>
            <person name="Natvig D."/>
            <person name="Lalanne C."/>
            <person name="Gautier V."/>
            <person name="Ament-Velasquez S.L."/>
            <person name="Kruys A."/>
            <person name="Hutchinson M.I."/>
            <person name="Powell A.J."/>
            <person name="Barry K."/>
            <person name="Miller A.N."/>
            <person name="Grigoriev I.V."/>
            <person name="Debuchy R."/>
            <person name="Gladieux P."/>
            <person name="Thoren M.H."/>
            <person name="Johannesson H."/>
        </authorList>
    </citation>
    <scope>NUCLEOTIDE SEQUENCE</scope>
    <source>
        <strain evidence="2">CBS 731.68</strain>
    </source>
</reference>